<dbReference type="CTD" id="66059690"/>
<feature type="transmembrane region" description="Helical" evidence="8">
    <location>
        <begin position="6"/>
        <end position="27"/>
    </location>
</feature>
<comment type="similarity">
    <text evidence="2 8">Belongs to the glycosyltransferase 92 family.</text>
</comment>
<dbReference type="InterPro" id="IPR008166">
    <property type="entry name" value="Glyco_transf_92"/>
</dbReference>
<dbReference type="OrthoDB" id="2526284at2759"/>
<dbReference type="GO" id="GO:0016757">
    <property type="term" value="F:glycosyltransferase activity"/>
    <property type="evidence" value="ECO:0007669"/>
    <property type="project" value="UniProtKB-UniRule"/>
</dbReference>
<evidence type="ECO:0000313" key="11">
    <source>
        <dbReference type="WBParaSite" id="Bm3441a.1"/>
    </source>
</evidence>
<dbReference type="Proteomes" id="UP000006672">
    <property type="component" value="Unassembled WGS sequence"/>
</dbReference>
<evidence type="ECO:0000313" key="9">
    <source>
        <dbReference type="EMBL" id="VIO90101.1"/>
    </source>
</evidence>
<dbReference type="EMBL" id="CAAKNF010000192">
    <property type="protein sequence ID" value="VIO90101.1"/>
    <property type="molecule type" value="Genomic_DNA"/>
</dbReference>
<dbReference type="RefSeq" id="XP_042932048.1">
    <property type="nucleotide sequence ID" value="XM_043076114.1"/>
</dbReference>
<evidence type="ECO:0000256" key="6">
    <source>
        <dbReference type="ARBA" id="ARBA00022989"/>
    </source>
</evidence>
<proteinExistence type="inferred from homology"/>
<keyword evidence="10" id="KW-1185">Reference proteome</keyword>
<accession>A0A5S6PK53</accession>
<dbReference type="Pfam" id="PF01697">
    <property type="entry name" value="Glyco_transf_92"/>
    <property type="match status" value="1"/>
</dbReference>
<evidence type="ECO:0000256" key="8">
    <source>
        <dbReference type="RuleBase" id="RU366017"/>
    </source>
</evidence>
<keyword evidence="5 8" id="KW-0812">Transmembrane</keyword>
<reference evidence="9" key="2">
    <citation type="submission" date="2019-04" db="EMBL/GenBank/DDBJ databases">
        <authorList>
            <person name="Howe K."/>
            <person name="Paulini M."/>
            <person name="Williams G."/>
        </authorList>
    </citation>
    <scope>NUCLEOTIDE SEQUENCE [LARGE SCALE GENOMIC DNA]</scope>
    <source>
        <strain evidence="9">FR3</strain>
    </source>
</reference>
<gene>
    <name evidence="9 11" type="primary">Bm3441</name>
    <name evidence="9" type="ORF">BM_BM3441</name>
</gene>
<evidence type="ECO:0000256" key="2">
    <source>
        <dbReference type="ARBA" id="ARBA00007647"/>
    </source>
</evidence>
<dbReference type="WBParaSite" id="Bm3441a.1">
    <property type="protein sequence ID" value="Bm3441a.1"/>
    <property type="gene ID" value="WBGene00223702"/>
</dbReference>
<evidence type="ECO:0000256" key="7">
    <source>
        <dbReference type="ARBA" id="ARBA00023136"/>
    </source>
</evidence>
<evidence type="ECO:0000256" key="4">
    <source>
        <dbReference type="ARBA" id="ARBA00022679"/>
    </source>
</evidence>
<dbReference type="GO" id="GO:0016020">
    <property type="term" value="C:membrane"/>
    <property type="evidence" value="ECO:0007669"/>
    <property type="project" value="UniProtKB-SubCell"/>
</dbReference>
<reference evidence="10" key="1">
    <citation type="journal article" date="2007" name="Science">
        <title>Draft genome of the filarial nematode parasite Brugia malayi.</title>
        <authorList>
            <person name="Ghedin E."/>
            <person name="Wang S."/>
            <person name="Spiro D."/>
            <person name="Caler E."/>
            <person name="Zhao Q."/>
            <person name="Crabtree J."/>
            <person name="Allen J.E."/>
            <person name="Delcher A.L."/>
            <person name="Guiliano D.B."/>
            <person name="Miranda-Saavedra D."/>
            <person name="Angiuoli S.V."/>
            <person name="Creasy T."/>
            <person name="Amedeo P."/>
            <person name="Haas B."/>
            <person name="El-Sayed N.M."/>
            <person name="Wortman J.R."/>
            <person name="Feldblyum T."/>
            <person name="Tallon L."/>
            <person name="Schatz M."/>
            <person name="Shumway M."/>
            <person name="Koo H."/>
            <person name="Salzberg S.L."/>
            <person name="Schobel S."/>
            <person name="Pertea M."/>
            <person name="Pop M."/>
            <person name="White O."/>
            <person name="Barton G.J."/>
            <person name="Carlow C.K."/>
            <person name="Crawford M.J."/>
            <person name="Daub J."/>
            <person name="Dimmic M.W."/>
            <person name="Estes C.F."/>
            <person name="Foster J.M."/>
            <person name="Ganatra M."/>
            <person name="Gregory W.F."/>
            <person name="Johnson N.M."/>
            <person name="Jin J."/>
            <person name="Komuniecki R."/>
            <person name="Korf I."/>
            <person name="Kumar S."/>
            <person name="Laney S."/>
            <person name="Li B.W."/>
            <person name="Li W."/>
            <person name="Lindblom T.H."/>
            <person name="Lustigman S."/>
            <person name="Ma D."/>
            <person name="Maina C.V."/>
            <person name="Martin D.M."/>
            <person name="McCarter J.P."/>
            <person name="McReynolds L."/>
            <person name="Mitreva M."/>
            <person name="Nutman T.B."/>
            <person name="Parkinson J."/>
            <person name="Peregrin-Alvarez J.M."/>
            <person name="Poole C."/>
            <person name="Ren Q."/>
            <person name="Saunders L."/>
            <person name="Sluder A.E."/>
            <person name="Smith K."/>
            <person name="Stanke M."/>
            <person name="Unnasch T.R."/>
            <person name="Ware J."/>
            <person name="Wei A.D."/>
            <person name="Weil G."/>
            <person name="Williams D.J."/>
            <person name="Zhang Y."/>
            <person name="Williams S.A."/>
            <person name="Fraser-Liggett C."/>
            <person name="Slatko B."/>
            <person name="Blaxter M.L."/>
            <person name="Scott A.L."/>
        </authorList>
    </citation>
    <scope>NUCLEOTIDE SEQUENCE</scope>
    <source>
        <strain evidence="10">FR3</strain>
    </source>
</reference>
<evidence type="ECO:0000256" key="3">
    <source>
        <dbReference type="ARBA" id="ARBA00022676"/>
    </source>
</evidence>
<name>A0A4E9F1N3_BRUMA</name>
<keyword evidence="6 8" id="KW-1133">Transmembrane helix</keyword>
<evidence type="ECO:0000256" key="1">
    <source>
        <dbReference type="ARBA" id="ARBA00004167"/>
    </source>
</evidence>
<keyword evidence="7 8" id="KW-0472">Membrane</keyword>
<keyword evidence="3 8" id="KW-0328">Glycosyltransferase</keyword>
<dbReference type="AlphaFoldDB" id="A0A4E9F1N3"/>
<dbReference type="PANTHER" id="PTHR21461:SF80">
    <property type="entry name" value="GLYCOSYLTRANSFERASE FAMILY 92 PROTEIN"/>
    <property type="match status" value="1"/>
</dbReference>
<sequence length="529" mass="61835">MALKHFFAILFLSSFTTMIIFSLTRIYTFSNTIKLWKNESKIMQKFSSFKIFIPTTFTNSTTTTINNTIMQKSPNYNDKTYVMGAYIISSKGIRLTTIRKCKTMIKLHFHLQINESNFLTVPLIHEPILKCPWFYAIKCDFVGYFATTIYHKQLNQFLIKMKNYELLPKAYISRMDKPALKMPVVLHDARIMQNEPRKHYLAVCLQPIFLLADWTLLVQFFEIWIAQGVTKFCVYVQSMTPEVDALLRVYEHSKDVEIERINWALLPTDNHNASTYESDPNLRVYRAEVATSINDCLLRIRGHAKYVISSDLDEIMINYKESSLLQLFDNLHEKFQKSAAFIIRSSFALFENHWANISKPTNIDFSVFTNISLENYIWPAGFRSKVVMIPEYIYSTHVHQVLQPEPGKLVTVVPPETALVFHLRRVMRDKLWSSNKTVKTNALTRFIDPCNKSWKNRLKMIKEIPEAKILHGNKWPQRGSQVMEELEACREQLHSIRNDTCPSPYRCMSKITSVKTNEWIIAQQSWTVL</sequence>
<keyword evidence="4 8" id="KW-0808">Transferase</keyword>
<comment type="subcellular location">
    <subcellularLocation>
        <location evidence="1">Membrane</location>
        <topology evidence="1">Single-pass membrane protein</topology>
    </subcellularLocation>
</comment>
<accession>A0A4E9F1N3</accession>
<evidence type="ECO:0000256" key="5">
    <source>
        <dbReference type="ARBA" id="ARBA00022692"/>
    </source>
</evidence>
<evidence type="ECO:0000313" key="10">
    <source>
        <dbReference type="Proteomes" id="UP000006672"/>
    </source>
</evidence>
<dbReference type="KEGG" id="bmy:BM_BM3441"/>
<dbReference type="GeneID" id="66059690"/>
<dbReference type="EC" id="2.4.1.-" evidence="8"/>
<organism evidence="9">
    <name type="scientific">Brugia malayi</name>
    <name type="common">Filarial nematode worm</name>
    <dbReference type="NCBI Taxonomy" id="6279"/>
    <lineage>
        <taxon>Eukaryota</taxon>
        <taxon>Metazoa</taxon>
        <taxon>Ecdysozoa</taxon>
        <taxon>Nematoda</taxon>
        <taxon>Chromadorea</taxon>
        <taxon>Rhabditida</taxon>
        <taxon>Spirurina</taxon>
        <taxon>Spiruromorpha</taxon>
        <taxon>Filarioidea</taxon>
        <taxon>Onchocercidae</taxon>
        <taxon>Brugia</taxon>
    </lineage>
</organism>
<dbReference type="PANTHER" id="PTHR21461">
    <property type="entry name" value="GLYCOSYLTRANSFERASE FAMILY 92 PROTEIN"/>
    <property type="match status" value="1"/>
</dbReference>
<reference evidence="11" key="3">
    <citation type="submission" date="2019-12" db="UniProtKB">
        <authorList>
            <consortium name="WormBaseParasite"/>
        </authorList>
    </citation>
    <scope>IDENTIFICATION</scope>
</reference>
<protein>
    <recommendedName>
        <fullName evidence="8">Glycosyltransferase family 92 protein</fullName>
        <ecNumber evidence="8">2.4.1.-</ecNumber>
    </recommendedName>
</protein>
<dbReference type="GO" id="GO:0005737">
    <property type="term" value="C:cytoplasm"/>
    <property type="evidence" value="ECO:0007669"/>
    <property type="project" value="TreeGrafter"/>
</dbReference>